<dbReference type="SUPFAM" id="SSF51905">
    <property type="entry name" value="FAD/NAD(P)-binding domain"/>
    <property type="match status" value="1"/>
</dbReference>
<proteinExistence type="predicted"/>
<dbReference type="GO" id="GO:0046872">
    <property type="term" value="F:metal ion binding"/>
    <property type="evidence" value="ECO:0007669"/>
    <property type="project" value="UniProtKB-KW"/>
</dbReference>
<dbReference type="PANTHER" id="PTHR13847">
    <property type="entry name" value="SARCOSINE DEHYDROGENASE-RELATED"/>
    <property type="match status" value="1"/>
</dbReference>
<dbReference type="GO" id="GO:0051537">
    <property type="term" value="F:2 iron, 2 sulfur cluster binding"/>
    <property type="evidence" value="ECO:0007669"/>
    <property type="project" value="UniProtKB-KW"/>
</dbReference>
<evidence type="ECO:0000259" key="6">
    <source>
        <dbReference type="PROSITE" id="PS51296"/>
    </source>
</evidence>
<dbReference type="OrthoDB" id="9767869at2"/>
<evidence type="ECO:0000256" key="5">
    <source>
        <dbReference type="ARBA" id="ARBA00023157"/>
    </source>
</evidence>
<keyword evidence="4" id="KW-0411">Iron-sulfur</keyword>
<dbReference type="Proteomes" id="UP000192796">
    <property type="component" value="Unassembled WGS sequence"/>
</dbReference>
<dbReference type="PRINTS" id="PR00162">
    <property type="entry name" value="RIESKE"/>
</dbReference>
<evidence type="ECO:0000313" key="8">
    <source>
        <dbReference type="Proteomes" id="UP000192796"/>
    </source>
</evidence>
<reference evidence="7 8" key="1">
    <citation type="submission" date="2016-03" db="EMBL/GenBank/DDBJ databases">
        <title>Niastella vici sp. nov., isolated from farmland soil.</title>
        <authorList>
            <person name="Chen L."/>
            <person name="Wang D."/>
            <person name="Yang S."/>
            <person name="Wang G."/>
        </authorList>
    </citation>
    <scope>NUCLEOTIDE SEQUENCE [LARGE SCALE GENOMIC DNA]</scope>
    <source>
        <strain evidence="7 8">DJ57</strain>
    </source>
</reference>
<dbReference type="InterPro" id="IPR036188">
    <property type="entry name" value="FAD/NAD-bd_sf"/>
</dbReference>
<gene>
    <name evidence="7" type="ORF">A3860_10185</name>
</gene>
<dbReference type="InterPro" id="IPR005805">
    <property type="entry name" value="Rieske_Fe-S_prot_C"/>
</dbReference>
<evidence type="ECO:0000256" key="4">
    <source>
        <dbReference type="ARBA" id="ARBA00023014"/>
    </source>
</evidence>
<keyword evidence="8" id="KW-1185">Reference proteome</keyword>
<comment type="caution">
    <text evidence="7">The sequence shown here is derived from an EMBL/GenBank/DDBJ whole genome shotgun (WGS) entry which is preliminary data.</text>
</comment>
<protein>
    <submittedName>
        <fullName evidence="7">Oxidoreductase</fullName>
    </submittedName>
</protein>
<dbReference type="Pfam" id="PF01266">
    <property type="entry name" value="DAO"/>
    <property type="match status" value="1"/>
</dbReference>
<evidence type="ECO:0000256" key="1">
    <source>
        <dbReference type="ARBA" id="ARBA00022714"/>
    </source>
</evidence>
<dbReference type="InterPro" id="IPR036922">
    <property type="entry name" value="Rieske_2Fe-2S_sf"/>
</dbReference>
<dbReference type="AlphaFoldDB" id="A0A1V9FF04"/>
<keyword evidence="2" id="KW-0479">Metal-binding</keyword>
<keyword evidence="3" id="KW-0408">Iron</keyword>
<organism evidence="7 8">
    <name type="scientific">Niastella vici</name>
    <dbReference type="NCBI Taxonomy" id="1703345"/>
    <lineage>
        <taxon>Bacteria</taxon>
        <taxon>Pseudomonadati</taxon>
        <taxon>Bacteroidota</taxon>
        <taxon>Chitinophagia</taxon>
        <taxon>Chitinophagales</taxon>
        <taxon>Chitinophagaceae</taxon>
        <taxon>Niastella</taxon>
    </lineage>
</organism>
<evidence type="ECO:0000256" key="3">
    <source>
        <dbReference type="ARBA" id="ARBA00023004"/>
    </source>
</evidence>
<evidence type="ECO:0000313" key="7">
    <source>
        <dbReference type="EMBL" id="OQP56935.1"/>
    </source>
</evidence>
<dbReference type="InterPro" id="IPR006076">
    <property type="entry name" value="FAD-dep_OxRdtase"/>
</dbReference>
<dbReference type="InterPro" id="IPR017941">
    <property type="entry name" value="Rieske_2Fe-2S"/>
</dbReference>
<dbReference type="RefSeq" id="WP_081155899.1">
    <property type="nucleotide sequence ID" value="NZ_LVYD01000124.1"/>
</dbReference>
<dbReference type="PROSITE" id="PS51296">
    <property type="entry name" value="RIESKE"/>
    <property type="match status" value="1"/>
</dbReference>
<dbReference type="Gene3D" id="3.30.9.10">
    <property type="entry name" value="D-Amino Acid Oxidase, subunit A, domain 2"/>
    <property type="match status" value="1"/>
</dbReference>
<evidence type="ECO:0000256" key="2">
    <source>
        <dbReference type="ARBA" id="ARBA00022723"/>
    </source>
</evidence>
<keyword evidence="1" id="KW-0001">2Fe-2S</keyword>
<dbReference type="EMBL" id="LVYD01000124">
    <property type="protein sequence ID" value="OQP56935.1"/>
    <property type="molecule type" value="Genomic_DNA"/>
</dbReference>
<sequence>MIQRDGANISLWQNSSEAFTPSRQVSLDQNYDVVIAGGVITGVSTALLLQQAGLRCILLEAHTLCFGTTGGTTAHLNTLLDTPYTTIANNFGKENAALVQQAVRNAIHTVKTNVTTYNINCNFEEASAFLFSQNEEQTKELESIHHAAIDAGVTSAHTDTIPVPVKFDKAIEVMNQAKFHPVRYVMALAKAFEEAGGTIVQHCRVMDTDNTDPLVVKTETGDLHASWLIYTTHIPPGVNLLHLRCAPYRSYAMAVKLTSGSYPRDLAYDMYDPYHYYRTQIIDGEPYLIIGGEDHKTAHAENTNEPFLRLESHIRSHFDVQDIPYRWSSQYFEPADGLPYIGHLPGNPGKILVATGFGGNGITYSSVAARLLSDIVLNKENPYIKLFNPNRIKPVAGFTNFVKENIDVAKQLITGFFTKEKIHELADVAPGEGKVVQVDGHTLALYKDEYGEVHALNPRCTHLKCTVSWSLAEKCWECPCHGARYDINGKVLTGPADIDLEKITL</sequence>
<dbReference type="Pfam" id="PF00355">
    <property type="entry name" value="Rieske"/>
    <property type="match status" value="1"/>
</dbReference>
<dbReference type="GO" id="GO:0005737">
    <property type="term" value="C:cytoplasm"/>
    <property type="evidence" value="ECO:0007669"/>
    <property type="project" value="TreeGrafter"/>
</dbReference>
<dbReference type="SUPFAM" id="SSF50022">
    <property type="entry name" value="ISP domain"/>
    <property type="match status" value="1"/>
</dbReference>
<dbReference type="Gene3D" id="3.50.50.60">
    <property type="entry name" value="FAD/NAD(P)-binding domain"/>
    <property type="match status" value="1"/>
</dbReference>
<dbReference type="STRING" id="1703345.A3860_10185"/>
<dbReference type="GO" id="GO:0016020">
    <property type="term" value="C:membrane"/>
    <property type="evidence" value="ECO:0007669"/>
    <property type="project" value="InterPro"/>
</dbReference>
<keyword evidence="5" id="KW-1015">Disulfide bond</keyword>
<feature type="domain" description="Rieske" evidence="6">
    <location>
        <begin position="420"/>
        <end position="505"/>
    </location>
</feature>
<name>A0A1V9FF04_9BACT</name>
<dbReference type="Gene3D" id="2.102.10.10">
    <property type="entry name" value="Rieske [2Fe-2S] iron-sulphur domain"/>
    <property type="match status" value="1"/>
</dbReference>
<accession>A0A1V9FF04</accession>
<dbReference type="PANTHER" id="PTHR13847:SF274">
    <property type="entry name" value="RIESKE 2FE-2S IRON-SULFUR PROTEIN YHFW-RELATED"/>
    <property type="match status" value="1"/>
</dbReference>